<evidence type="ECO:0000313" key="2">
    <source>
        <dbReference type="EMBL" id="NEC59441.1"/>
    </source>
</evidence>
<name>A0ABX0C318_9PSEU</name>
<feature type="region of interest" description="Disordered" evidence="1">
    <location>
        <begin position="111"/>
        <end position="137"/>
    </location>
</feature>
<accession>A0ABX0C318</accession>
<evidence type="ECO:0000313" key="3">
    <source>
        <dbReference type="Proteomes" id="UP000470404"/>
    </source>
</evidence>
<gene>
    <name evidence="2" type="ORF">G3I59_28635</name>
</gene>
<protein>
    <recommendedName>
        <fullName evidence="4">Transposase DDE domain-containing protein</fullName>
    </recommendedName>
</protein>
<organism evidence="2 3">
    <name type="scientific">Amycolatopsis rubida</name>
    <dbReference type="NCBI Taxonomy" id="112413"/>
    <lineage>
        <taxon>Bacteria</taxon>
        <taxon>Bacillati</taxon>
        <taxon>Actinomycetota</taxon>
        <taxon>Actinomycetes</taxon>
        <taxon>Pseudonocardiales</taxon>
        <taxon>Pseudonocardiaceae</taxon>
        <taxon>Amycolatopsis</taxon>
    </lineage>
</organism>
<sequence length="137" mass="15745">MRLSHARPTTACTPGKPCGLTVTVAPTDHPRERQRTVWAQDYHRRNAIESTNAELKTHRMHLELGFTRVFGTVKNNRLLVFAMLGYNLVKLRHWHALRYLPDPWAQFLHEPDTTPAPPKPTRVRARRRANVLGDPLG</sequence>
<dbReference type="Proteomes" id="UP000470404">
    <property type="component" value="Unassembled WGS sequence"/>
</dbReference>
<keyword evidence="3" id="KW-1185">Reference proteome</keyword>
<evidence type="ECO:0000256" key="1">
    <source>
        <dbReference type="SAM" id="MobiDB-lite"/>
    </source>
</evidence>
<reference evidence="2 3" key="1">
    <citation type="submission" date="2020-01" db="EMBL/GenBank/DDBJ databases">
        <title>Insect and environment-associated Actinomycetes.</title>
        <authorList>
            <person name="Currrie C."/>
            <person name="Chevrette M."/>
            <person name="Carlson C."/>
            <person name="Stubbendieck R."/>
            <person name="Wendt-Pienkowski E."/>
        </authorList>
    </citation>
    <scope>NUCLEOTIDE SEQUENCE [LARGE SCALE GENOMIC DNA]</scope>
    <source>
        <strain evidence="2 3">SID8386</strain>
    </source>
</reference>
<comment type="caution">
    <text evidence="2">The sequence shown here is derived from an EMBL/GenBank/DDBJ whole genome shotgun (WGS) entry which is preliminary data.</text>
</comment>
<proteinExistence type="predicted"/>
<evidence type="ECO:0008006" key="4">
    <source>
        <dbReference type="Google" id="ProtNLM"/>
    </source>
</evidence>
<dbReference type="EMBL" id="JAAGNC010000146">
    <property type="protein sequence ID" value="NEC59441.1"/>
    <property type="molecule type" value="Genomic_DNA"/>
</dbReference>